<dbReference type="InParanoid" id="E2BY38"/>
<gene>
    <name evidence="2" type="ORF">EAI_09803</name>
</gene>
<name>E2BY38_HARSA</name>
<dbReference type="GO" id="GO:0005634">
    <property type="term" value="C:nucleus"/>
    <property type="evidence" value="ECO:0007669"/>
    <property type="project" value="TreeGrafter"/>
</dbReference>
<sequence length="239" mass="27310">MSNARNELKNEWQELQQFQTALDKAQQEVTNLDQKLCHARRNLEEEKRKRRMVEKQRDLLESQISAVREILFHNEEVSLDEGIKKRLQFLNKPVITRSKHSVHISDTQNDRQLNAIMEMDSTGSILSDLNCLSKSEDDLDTNVTLLQSQKHEWEEHTASCESLGKQHNTLVRVAEFNSSDRAAAKSSDGTYMVSCQTQDTSGGNENVNSKVSETRVHANHIFVSKMVIKPETCTPCGKR</sequence>
<protein>
    <submittedName>
        <fullName evidence="2">Rac GTPase-activating protein 1</fullName>
    </submittedName>
</protein>
<proteinExistence type="predicted"/>
<keyword evidence="1" id="KW-0175">Coiled coil</keyword>
<dbReference type="GO" id="GO:0000281">
    <property type="term" value="P:mitotic cytokinesis"/>
    <property type="evidence" value="ECO:0007669"/>
    <property type="project" value="TreeGrafter"/>
</dbReference>
<reference evidence="2 3" key="1">
    <citation type="journal article" date="2010" name="Science">
        <title>Genomic comparison of the ants Camponotus floridanus and Harpegnathos saltator.</title>
        <authorList>
            <person name="Bonasio R."/>
            <person name="Zhang G."/>
            <person name="Ye C."/>
            <person name="Mutti N.S."/>
            <person name="Fang X."/>
            <person name="Qin N."/>
            <person name="Donahue G."/>
            <person name="Yang P."/>
            <person name="Li Q."/>
            <person name="Li C."/>
            <person name="Zhang P."/>
            <person name="Huang Z."/>
            <person name="Berger S.L."/>
            <person name="Reinberg D."/>
            <person name="Wang J."/>
            <person name="Liebig J."/>
        </authorList>
    </citation>
    <scope>NUCLEOTIDE SEQUENCE [LARGE SCALE GENOMIC DNA]</scope>
    <source>
        <strain evidence="2 3">R22 G/1</strain>
    </source>
</reference>
<dbReference type="EMBL" id="GL451420">
    <property type="protein sequence ID" value="EFN79317.1"/>
    <property type="molecule type" value="Genomic_DNA"/>
</dbReference>
<dbReference type="PANTHER" id="PTHR46199">
    <property type="entry name" value="RAC GTPASE-ACTIVATING PROTEIN 1"/>
    <property type="match status" value="1"/>
</dbReference>
<dbReference type="GO" id="GO:0051233">
    <property type="term" value="C:spindle midzone"/>
    <property type="evidence" value="ECO:0007669"/>
    <property type="project" value="TreeGrafter"/>
</dbReference>
<dbReference type="GO" id="GO:0007266">
    <property type="term" value="P:Rho protein signal transduction"/>
    <property type="evidence" value="ECO:0007669"/>
    <property type="project" value="TreeGrafter"/>
</dbReference>
<accession>E2BY38</accession>
<dbReference type="OrthoDB" id="2218807at2759"/>
<feature type="coiled-coil region" evidence="1">
    <location>
        <begin position="8"/>
        <end position="63"/>
    </location>
</feature>
<dbReference type="GO" id="GO:0097149">
    <property type="term" value="C:centralspindlin complex"/>
    <property type="evidence" value="ECO:0007669"/>
    <property type="project" value="TreeGrafter"/>
</dbReference>
<keyword evidence="3" id="KW-1185">Reference proteome</keyword>
<evidence type="ECO:0000313" key="2">
    <source>
        <dbReference type="EMBL" id="EFN79317.1"/>
    </source>
</evidence>
<dbReference type="AlphaFoldDB" id="E2BY38"/>
<dbReference type="GO" id="GO:0030496">
    <property type="term" value="C:midbody"/>
    <property type="evidence" value="ECO:0007669"/>
    <property type="project" value="TreeGrafter"/>
</dbReference>
<dbReference type="GO" id="GO:0051256">
    <property type="term" value="P:mitotic spindle midzone assembly"/>
    <property type="evidence" value="ECO:0007669"/>
    <property type="project" value="TreeGrafter"/>
</dbReference>
<evidence type="ECO:0000313" key="3">
    <source>
        <dbReference type="Proteomes" id="UP000008237"/>
    </source>
</evidence>
<organism evidence="3">
    <name type="scientific">Harpegnathos saltator</name>
    <name type="common">Jerdon's jumping ant</name>
    <dbReference type="NCBI Taxonomy" id="610380"/>
    <lineage>
        <taxon>Eukaryota</taxon>
        <taxon>Metazoa</taxon>
        <taxon>Ecdysozoa</taxon>
        <taxon>Arthropoda</taxon>
        <taxon>Hexapoda</taxon>
        <taxon>Insecta</taxon>
        <taxon>Pterygota</taxon>
        <taxon>Neoptera</taxon>
        <taxon>Endopterygota</taxon>
        <taxon>Hymenoptera</taxon>
        <taxon>Apocrita</taxon>
        <taxon>Aculeata</taxon>
        <taxon>Formicoidea</taxon>
        <taxon>Formicidae</taxon>
        <taxon>Ponerinae</taxon>
        <taxon>Ponerini</taxon>
        <taxon>Harpegnathos</taxon>
    </lineage>
</organism>
<dbReference type="GO" id="GO:0005096">
    <property type="term" value="F:GTPase activator activity"/>
    <property type="evidence" value="ECO:0007669"/>
    <property type="project" value="TreeGrafter"/>
</dbReference>
<dbReference type="Proteomes" id="UP000008237">
    <property type="component" value="Unassembled WGS sequence"/>
</dbReference>
<dbReference type="OMA" id="QKLCHAR"/>
<dbReference type="PANTHER" id="PTHR46199:SF3">
    <property type="entry name" value="RAC GTPASE-ACTIVATING PROTEIN 1"/>
    <property type="match status" value="1"/>
</dbReference>
<evidence type="ECO:0000256" key="1">
    <source>
        <dbReference type="SAM" id="Coils"/>
    </source>
</evidence>
<dbReference type="GO" id="GO:0032154">
    <property type="term" value="C:cleavage furrow"/>
    <property type="evidence" value="ECO:0007669"/>
    <property type="project" value="TreeGrafter"/>
</dbReference>
<dbReference type="STRING" id="610380.E2BY38"/>